<dbReference type="Proteomes" id="UP001596050">
    <property type="component" value="Unassembled WGS sequence"/>
</dbReference>
<accession>A0ABW0L3J9</accession>
<organism evidence="3 4">
    <name type="scientific">Massilia niabensis</name>
    <dbReference type="NCBI Taxonomy" id="544910"/>
    <lineage>
        <taxon>Bacteria</taxon>
        <taxon>Pseudomonadati</taxon>
        <taxon>Pseudomonadota</taxon>
        <taxon>Betaproteobacteria</taxon>
        <taxon>Burkholderiales</taxon>
        <taxon>Oxalobacteraceae</taxon>
        <taxon>Telluria group</taxon>
        <taxon>Massilia</taxon>
    </lineage>
</organism>
<comment type="caution">
    <text evidence="3">The sequence shown here is derived from an EMBL/GenBank/DDBJ whole genome shotgun (WGS) entry which is preliminary data.</text>
</comment>
<feature type="signal peptide" evidence="2">
    <location>
        <begin position="1"/>
        <end position="21"/>
    </location>
</feature>
<evidence type="ECO:0000313" key="4">
    <source>
        <dbReference type="Proteomes" id="UP001596050"/>
    </source>
</evidence>
<feature type="region of interest" description="Disordered" evidence="1">
    <location>
        <begin position="37"/>
        <end position="102"/>
    </location>
</feature>
<protein>
    <recommendedName>
        <fullName evidence="5">Secreted protein</fullName>
    </recommendedName>
</protein>
<keyword evidence="4" id="KW-1185">Reference proteome</keyword>
<sequence>MMKQITAGLALASLVSLPALAAPERMSSTQLDAVVAGTGTYPCGCEPPPTGKEKGNNGWGNGADPSNPGSGSGRTAPSKTNNDNLPPGQDRPNTNPTGSSGR</sequence>
<evidence type="ECO:0000256" key="1">
    <source>
        <dbReference type="SAM" id="MobiDB-lite"/>
    </source>
</evidence>
<feature type="chain" id="PRO_5046124715" description="Secreted protein" evidence="2">
    <location>
        <begin position="22"/>
        <end position="102"/>
    </location>
</feature>
<evidence type="ECO:0000256" key="2">
    <source>
        <dbReference type="SAM" id="SignalP"/>
    </source>
</evidence>
<feature type="compositionally biased region" description="Polar residues" evidence="1">
    <location>
        <begin position="91"/>
        <end position="102"/>
    </location>
</feature>
<evidence type="ECO:0000313" key="3">
    <source>
        <dbReference type="EMBL" id="MFC5460259.1"/>
    </source>
</evidence>
<proteinExistence type="predicted"/>
<dbReference type="RefSeq" id="WP_379782938.1">
    <property type="nucleotide sequence ID" value="NZ_JBHSMU010000009.1"/>
</dbReference>
<name>A0ABW0L3J9_9BURK</name>
<dbReference type="EMBL" id="JBHSMU010000009">
    <property type="protein sequence ID" value="MFC5460259.1"/>
    <property type="molecule type" value="Genomic_DNA"/>
</dbReference>
<evidence type="ECO:0008006" key="5">
    <source>
        <dbReference type="Google" id="ProtNLM"/>
    </source>
</evidence>
<keyword evidence="2" id="KW-0732">Signal</keyword>
<reference evidence="4" key="1">
    <citation type="journal article" date="2019" name="Int. J. Syst. Evol. Microbiol.">
        <title>The Global Catalogue of Microorganisms (GCM) 10K type strain sequencing project: providing services to taxonomists for standard genome sequencing and annotation.</title>
        <authorList>
            <consortium name="The Broad Institute Genomics Platform"/>
            <consortium name="The Broad Institute Genome Sequencing Center for Infectious Disease"/>
            <person name="Wu L."/>
            <person name="Ma J."/>
        </authorList>
    </citation>
    <scope>NUCLEOTIDE SEQUENCE [LARGE SCALE GENOMIC DNA]</scope>
    <source>
        <strain evidence="4">KACC 12649</strain>
    </source>
</reference>
<gene>
    <name evidence="3" type="ORF">ACFPN5_10615</name>
</gene>
<feature type="compositionally biased region" description="Polar residues" evidence="1">
    <location>
        <begin position="67"/>
        <end position="84"/>
    </location>
</feature>